<dbReference type="Proteomes" id="UP000233766">
    <property type="component" value="Unassembled WGS sequence"/>
</dbReference>
<evidence type="ECO:0000313" key="1">
    <source>
        <dbReference type="EMBL" id="PKV76717.1"/>
    </source>
</evidence>
<sequence>MLGTLMRKLVGGDIIQGVTDRDERKSVELTLAAVEAMADPHNLIALEINPQTCSPKFPRRSSFRGYQVARCSGTIRLSVGMLGRAASGVVSNATIVIGSPQCGQSRVAAGCGV</sequence>
<name>A0A2N3V506_9NOCA</name>
<protein>
    <submittedName>
        <fullName evidence="1">Uncharacterized protein</fullName>
    </submittedName>
</protein>
<proteinExistence type="predicted"/>
<comment type="caution">
    <text evidence="1">The sequence shown here is derived from an EMBL/GenBank/DDBJ whole genome shotgun (WGS) entry which is preliminary data.</text>
</comment>
<dbReference type="EMBL" id="PJMW01000003">
    <property type="protein sequence ID" value="PKV76717.1"/>
    <property type="molecule type" value="Genomic_DNA"/>
</dbReference>
<keyword evidence="2" id="KW-1185">Reference proteome</keyword>
<organism evidence="1 2">
    <name type="scientific">Nocardia fluminea</name>
    <dbReference type="NCBI Taxonomy" id="134984"/>
    <lineage>
        <taxon>Bacteria</taxon>
        <taxon>Bacillati</taxon>
        <taxon>Actinomycetota</taxon>
        <taxon>Actinomycetes</taxon>
        <taxon>Mycobacteriales</taxon>
        <taxon>Nocardiaceae</taxon>
        <taxon>Nocardia</taxon>
    </lineage>
</organism>
<dbReference type="AlphaFoldDB" id="A0A2N3V506"/>
<gene>
    <name evidence="1" type="ORF">ATK86_7119</name>
</gene>
<reference evidence="1 2" key="1">
    <citation type="submission" date="2017-12" db="EMBL/GenBank/DDBJ databases">
        <title>Sequencing the genomes of 1000 Actinobacteria strains.</title>
        <authorList>
            <person name="Klenk H.-P."/>
        </authorList>
    </citation>
    <scope>NUCLEOTIDE SEQUENCE [LARGE SCALE GENOMIC DNA]</scope>
    <source>
        <strain evidence="1 2">DSM 44489</strain>
    </source>
</reference>
<accession>A0A2N3V506</accession>
<evidence type="ECO:0000313" key="2">
    <source>
        <dbReference type="Proteomes" id="UP000233766"/>
    </source>
</evidence>